<evidence type="ECO:0000313" key="2">
    <source>
        <dbReference type="EMBL" id="CUK27025.1"/>
    </source>
</evidence>
<dbReference type="OrthoDB" id="7355053at2"/>
<dbReference type="AlphaFoldDB" id="A0A0P1IU68"/>
<keyword evidence="1" id="KW-0472">Membrane</keyword>
<evidence type="ECO:0008006" key="4">
    <source>
        <dbReference type="Google" id="ProtNLM"/>
    </source>
</evidence>
<keyword evidence="1" id="KW-1133">Transmembrane helix</keyword>
<sequence>MGMIARLFELVFGGGRNVVAETAEVFRENAEGAAVRDHLRHAATMAQFGAEFLPGQRGLFDRIMDAVNRLPRPMMALGCLGLFVSAMIDPVWFATRMQGIALVPEPLWWLLGVIVSFYFGARHQMKGQEFQRSMAASLGQIARLREAAQSEVDISDDETNAALTAWRKTQ</sequence>
<accession>A0A0P1IU68</accession>
<gene>
    <name evidence="2" type="ORF">TA5114_02844</name>
</gene>
<proteinExistence type="predicted"/>
<protein>
    <recommendedName>
        <fullName evidence="4">Carboxylesterase</fullName>
    </recommendedName>
</protein>
<dbReference type="Proteomes" id="UP000051184">
    <property type="component" value="Unassembled WGS sequence"/>
</dbReference>
<evidence type="ECO:0000256" key="1">
    <source>
        <dbReference type="SAM" id="Phobius"/>
    </source>
</evidence>
<dbReference type="STRING" id="1715691.TA5113_03158"/>
<feature type="transmembrane region" description="Helical" evidence="1">
    <location>
        <begin position="107"/>
        <end position="125"/>
    </location>
</feature>
<dbReference type="EMBL" id="CYUE01000021">
    <property type="protein sequence ID" value="CUK27025.1"/>
    <property type="molecule type" value="Genomic_DNA"/>
</dbReference>
<organism evidence="2 3">
    <name type="scientific">Cognatishimia activa</name>
    <dbReference type="NCBI Taxonomy" id="1715691"/>
    <lineage>
        <taxon>Bacteria</taxon>
        <taxon>Pseudomonadati</taxon>
        <taxon>Pseudomonadota</taxon>
        <taxon>Alphaproteobacteria</taxon>
        <taxon>Rhodobacterales</taxon>
        <taxon>Paracoccaceae</taxon>
        <taxon>Cognatishimia</taxon>
    </lineage>
</organism>
<dbReference type="Pfam" id="PF11351">
    <property type="entry name" value="GTA_holin_3TM"/>
    <property type="match status" value="1"/>
</dbReference>
<dbReference type="InterPro" id="IPR021497">
    <property type="entry name" value="GTA_holin_3TM"/>
</dbReference>
<reference evidence="3" key="1">
    <citation type="submission" date="2015-09" db="EMBL/GenBank/DDBJ databases">
        <authorList>
            <person name="Rodrigo-Torres Lidia"/>
            <person name="Arahal R.David."/>
        </authorList>
    </citation>
    <scope>NUCLEOTIDE SEQUENCE [LARGE SCALE GENOMIC DNA]</scope>
    <source>
        <strain evidence="3">CECT 5114</strain>
    </source>
</reference>
<evidence type="ECO:0000313" key="3">
    <source>
        <dbReference type="Proteomes" id="UP000051184"/>
    </source>
</evidence>
<dbReference type="RefSeq" id="WP_058315943.1">
    <property type="nucleotide sequence ID" value="NZ_CYTO01000024.1"/>
</dbReference>
<name>A0A0P1IU68_9RHOB</name>
<keyword evidence="1" id="KW-0812">Transmembrane</keyword>
<feature type="transmembrane region" description="Helical" evidence="1">
    <location>
        <begin position="74"/>
        <end position="95"/>
    </location>
</feature>
<keyword evidence="3" id="KW-1185">Reference proteome</keyword>